<proteinExistence type="predicted"/>
<dbReference type="AlphaFoldDB" id="A0A7W6E1R8"/>
<evidence type="ECO:0000313" key="2">
    <source>
        <dbReference type="Proteomes" id="UP000530268"/>
    </source>
</evidence>
<keyword evidence="2" id="KW-1185">Reference proteome</keyword>
<comment type="caution">
    <text evidence="1">The sequence shown here is derived from an EMBL/GenBank/DDBJ whole genome shotgun (WGS) entry which is preliminary data.</text>
</comment>
<organism evidence="1 2">
    <name type="scientific">Sulfitobacter undariae</name>
    <dbReference type="NCBI Taxonomy" id="1563671"/>
    <lineage>
        <taxon>Bacteria</taxon>
        <taxon>Pseudomonadati</taxon>
        <taxon>Pseudomonadota</taxon>
        <taxon>Alphaproteobacteria</taxon>
        <taxon>Rhodobacterales</taxon>
        <taxon>Roseobacteraceae</taxon>
        <taxon>Sulfitobacter</taxon>
    </lineage>
</organism>
<evidence type="ECO:0000313" key="1">
    <source>
        <dbReference type="EMBL" id="MBB3993113.1"/>
    </source>
</evidence>
<dbReference type="RefSeq" id="WP_184562901.1">
    <property type="nucleotide sequence ID" value="NZ_JACIEI010000002.1"/>
</dbReference>
<protein>
    <submittedName>
        <fullName evidence="1">Uncharacterized protein YjiS (DUF1127 family)</fullName>
    </submittedName>
</protein>
<reference evidence="1 2" key="1">
    <citation type="submission" date="2020-08" db="EMBL/GenBank/DDBJ databases">
        <title>Genomic Encyclopedia of Type Strains, Phase IV (KMG-IV): sequencing the most valuable type-strain genomes for metagenomic binning, comparative biology and taxonomic classification.</title>
        <authorList>
            <person name="Goeker M."/>
        </authorList>
    </citation>
    <scope>NUCLEOTIDE SEQUENCE [LARGE SCALE GENOMIC DNA]</scope>
    <source>
        <strain evidence="1 2">DSM 102234</strain>
    </source>
</reference>
<name>A0A7W6E1R8_9RHOB</name>
<dbReference type="EMBL" id="JACIEI010000002">
    <property type="protein sequence ID" value="MBB3993113.1"/>
    <property type="molecule type" value="Genomic_DNA"/>
</dbReference>
<dbReference type="Proteomes" id="UP000530268">
    <property type="component" value="Unassembled WGS sequence"/>
</dbReference>
<sequence length="92" mass="9695">MADRSQMAGSQGSHGSNLMVSVWALASDFADFLTNGASKAGRIAKAGIHAIQVGRMQSVLSQMSDEQLAIVGISRDEIPAHAALLIEMDPEQ</sequence>
<accession>A0A7W6E1R8</accession>
<gene>
    <name evidence="1" type="ORF">GGR95_000741</name>
</gene>